<reference evidence="1" key="5">
    <citation type="journal article" date="2021" name="G3 (Bethesda)">
        <title>Aegilops tauschii genome assembly Aet v5.0 features greater sequence contiguity and improved annotation.</title>
        <authorList>
            <person name="Wang L."/>
            <person name="Zhu T."/>
            <person name="Rodriguez J.C."/>
            <person name="Deal K.R."/>
            <person name="Dubcovsky J."/>
            <person name="McGuire P.E."/>
            <person name="Lux T."/>
            <person name="Spannagl M."/>
            <person name="Mayer K.F.X."/>
            <person name="Baldrich P."/>
            <person name="Meyers B.C."/>
            <person name="Huo N."/>
            <person name="Gu Y.Q."/>
            <person name="Zhou H."/>
            <person name="Devos K.M."/>
            <person name="Bennetzen J.L."/>
            <person name="Unver T."/>
            <person name="Budak H."/>
            <person name="Gulick P.J."/>
            <person name="Galiba G."/>
            <person name="Kalapos B."/>
            <person name="Nelson D.R."/>
            <person name="Li P."/>
            <person name="You F.M."/>
            <person name="Luo M.C."/>
            <person name="Dvorak J."/>
        </authorList>
    </citation>
    <scope>NUCLEOTIDE SEQUENCE [LARGE SCALE GENOMIC DNA]</scope>
    <source>
        <strain evidence="1">cv. AL8/78</strain>
    </source>
</reference>
<dbReference type="AlphaFoldDB" id="A0A453AQ18"/>
<protein>
    <recommendedName>
        <fullName evidence="3">DUF4283 domain-containing protein</fullName>
    </recommendedName>
</protein>
<keyword evidence="2" id="KW-1185">Reference proteome</keyword>
<sequence length="102" mass="11781">MWDSEWDWQVRQIRRNCFSVVYPSKAAVRMAKKSGTITLPISVQKAEVGETFSKLHVVSWLQECWVRITGIPDKLRQAPLIKEFLRVVGKTVLIDELTIVKP</sequence>
<accession>A0A453AQ18</accession>
<evidence type="ECO:0008006" key="3">
    <source>
        <dbReference type="Google" id="ProtNLM"/>
    </source>
</evidence>
<dbReference type="PANTHER" id="PTHR33170">
    <property type="entry name" value="DUF4283 DOMAIN-CONTAINING PROTEIN-RELATED"/>
    <property type="match status" value="1"/>
</dbReference>
<reference evidence="1" key="3">
    <citation type="journal article" date="2017" name="Nature">
        <title>Genome sequence of the progenitor of the wheat D genome Aegilops tauschii.</title>
        <authorList>
            <person name="Luo M.C."/>
            <person name="Gu Y.Q."/>
            <person name="Puiu D."/>
            <person name="Wang H."/>
            <person name="Twardziok S.O."/>
            <person name="Deal K.R."/>
            <person name="Huo N."/>
            <person name="Zhu T."/>
            <person name="Wang L."/>
            <person name="Wang Y."/>
            <person name="McGuire P.E."/>
            <person name="Liu S."/>
            <person name="Long H."/>
            <person name="Ramasamy R.K."/>
            <person name="Rodriguez J.C."/>
            <person name="Van S.L."/>
            <person name="Yuan L."/>
            <person name="Wang Z."/>
            <person name="Xia Z."/>
            <person name="Xiao L."/>
            <person name="Anderson O.D."/>
            <person name="Ouyang S."/>
            <person name="Liang Y."/>
            <person name="Zimin A.V."/>
            <person name="Pertea G."/>
            <person name="Qi P."/>
            <person name="Bennetzen J.L."/>
            <person name="Dai X."/>
            <person name="Dawson M.W."/>
            <person name="Muller H.G."/>
            <person name="Kugler K."/>
            <person name="Rivarola-Duarte L."/>
            <person name="Spannagl M."/>
            <person name="Mayer K.F.X."/>
            <person name="Lu F.H."/>
            <person name="Bevan M.W."/>
            <person name="Leroy P."/>
            <person name="Li P."/>
            <person name="You F.M."/>
            <person name="Sun Q."/>
            <person name="Liu Z."/>
            <person name="Lyons E."/>
            <person name="Wicker T."/>
            <person name="Salzberg S.L."/>
            <person name="Devos K.M."/>
            <person name="Dvorak J."/>
        </authorList>
    </citation>
    <scope>NUCLEOTIDE SEQUENCE [LARGE SCALE GENOMIC DNA]</scope>
    <source>
        <strain evidence="1">cv. AL8/78</strain>
    </source>
</reference>
<organism evidence="1 2">
    <name type="scientific">Aegilops tauschii subsp. strangulata</name>
    <name type="common">Goatgrass</name>
    <dbReference type="NCBI Taxonomy" id="200361"/>
    <lineage>
        <taxon>Eukaryota</taxon>
        <taxon>Viridiplantae</taxon>
        <taxon>Streptophyta</taxon>
        <taxon>Embryophyta</taxon>
        <taxon>Tracheophyta</taxon>
        <taxon>Spermatophyta</taxon>
        <taxon>Magnoliopsida</taxon>
        <taxon>Liliopsida</taxon>
        <taxon>Poales</taxon>
        <taxon>Poaceae</taxon>
        <taxon>BOP clade</taxon>
        <taxon>Pooideae</taxon>
        <taxon>Triticodae</taxon>
        <taxon>Triticeae</taxon>
        <taxon>Triticinae</taxon>
        <taxon>Aegilops</taxon>
    </lineage>
</organism>
<reference evidence="2" key="2">
    <citation type="journal article" date="2017" name="Nat. Plants">
        <title>The Aegilops tauschii genome reveals multiple impacts of transposons.</title>
        <authorList>
            <person name="Zhao G."/>
            <person name="Zou C."/>
            <person name="Li K."/>
            <person name="Wang K."/>
            <person name="Li T."/>
            <person name="Gao L."/>
            <person name="Zhang X."/>
            <person name="Wang H."/>
            <person name="Yang Z."/>
            <person name="Liu X."/>
            <person name="Jiang W."/>
            <person name="Mao L."/>
            <person name="Kong X."/>
            <person name="Jiao Y."/>
            <person name="Jia J."/>
        </authorList>
    </citation>
    <scope>NUCLEOTIDE SEQUENCE [LARGE SCALE GENOMIC DNA]</scope>
    <source>
        <strain evidence="2">cv. AL8/78</strain>
    </source>
</reference>
<name>A0A453AQ18_AEGTS</name>
<dbReference type="Gramene" id="AET2Gv20221400.1">
    <property type="protein sequence ID" value="AET2Gv20221400.1"/>
    <property type="gene ID" value="AET2Gv20221400"/>
</dbReference>
<dbReference type="STRING" id="200361.A0A453AQ18"/>
<evidence type="ECO:0000313" key="1">
    <source>
        <dbReference type="EnsemblPlants" id="AET2Gv20221400.1"/>
    </source>
</evidence>
<evidence type="ECO:0000313" key="2">
    <source>
        <dbReference type="Proteomes" id="UP000015105"/>
    </source>
</evidence>
<proteinExistence type="predicted"/>
<reference evidence="2" key="1">
    <citation type="journal article" date="2014" name="Science">
        <title>Ancient hybridizations among the ancestral genomes of bread wheat.</title>
        <authorList>
            <consortium name="International Wheat Genome Sequencing Consortium,"/>
            <person name="Marcussen T."/>
            <person name="Sandve S.R."/>
            <person name="Heier L."/>
            <person name="Spannagl M."/>
            <person name="Pfeifer M."/>
            <person name="Jakobsen K.S."/>
            <person name="Wulff B.B."/>
            <person name="Steuernagel B."/>
            <person name="Mayer K.F."/>
            <person name="Olsen O.A."/>
        </authorList>
    </citation>
    <scope>NUCLEOTIDE SEQUENCE [LARGE SCALE GENOMIC DNA]</scope>
    <source>
        <strain evidence="2">cv. AL8/78</strain>
    </source>
</reference>
<dbReference type="Proteomes" id="UP000015105">
    <property type="component" value="Chromosome 2D"/>
</dbReference>
<dbReference type="PANTHER" id="PTHR33170:SF2">
    <property type="entry name" value="OS12G0531500 PROTEIN"/>
    <property type="match status" value="1"/>
</dbReference>
<dbReference type="EnsemblPlants" id="AET2Gv20221400.1">
    <property type="protein sequence ID" value="AET2Gv20221400.1"/>
    <property type="gene ID" value="AET2Gv20221400"/>
</dbReference>
<reference evidence="1" key="4">
    <citation type="submission" date="2019-03" db="UniProtKB">
        <authorList>
            <consortium name="EnsemblPlants"/>
        </authorList>
    </citation>
    <scope>IDENTIFICATION</scope>
</reference>